<name>A0AAE3QT86_9BACT</name>
<protein>
    <recommendedName>
        <fullName evidence="3">Lipoprotein</fullName>
    </recommendedName>
</protein>
<gene>
    <name evidence="1" type="ORF">QNI16_31280</name>
</gene>
<evidence type="ECO:0000313" key="1">
    <source>
        <dbReference type="EMBL" id="MDJ1485022.1"/>
    </source>
</evidence>
<evidence type="ECO:0000313" key="2">
    <source>
        <dbReference type="Proteomes" id="UP001241110"/>
    </source>
</evidence>
<sequence>MLKTRRYLYLLFSLLLSGCTDIDSHTIDYCEIYALPRYLTTQIPLTEKDVETPTGSFYIKLSNQNKMNAIAEALAEVKQNEEMNDSSGYIVNVRVVCKIYYKTGDQDSISISPGKLARYHNKIYKLEETQLQTIFKNLPDSLSWN</sequence>
<organism evidence="1 2">
    <name type="scientific">Xanthocytophaga flava</name>
    <dbReference type="NCBI Taxonomy" id="3048013"/>
    <lineage>
        <taxon>Bacteria</taxon>
        <taxon>Pseudomonadati</taxon>
        <taxon>Bacteroidota</taxon>
        <taxon>Cytophagia</taxon>
        <taxon>Cytophagales</taxon>
        <taxon>Rhodocytophagaceae</taxon>
        <taxon>Xanthocytophaga</taxon>
    </lineage>
</organism>
<reference evidence="1" key="1">
    <citation type="submission" date="2023-05" db="EMBL/GenBank/DDBJ databases">
        <authorList>
            <person name="Zhang X."/>
        </authorList>
    </citation>
    <scope>NUCLEOTIDE SEQUENCE</scope>
    <source>
        <strain evidence="1">YF14B1</strain>
    </source>
</reference>
<evidence type="ECO:0008006" key="3">
    <source>
        <dbReference type="Google" id="ProtNLM"/>
    </source>
</evidence>
<dbReference type="AlphaFoldDB" id="A0AAE3QT86"/>
<comment type="caution">
    <text evidence="1">The sequence shown here is derived from an EMBL/GenBank/DDBJ whole genome shotgun (WGS) entry which is preliminary data.</text>
</comment>
<dbReference type="RefSeq" id="WP_313987004.1">
    <property type="nucleotide sequence ID" value="NZ_JASJOS010000017.1"/>
</dbReference>
<dbReference type="Proteomes" id="UP001241110">
    <property type="component" value="Unassembled WGS sequence"/>
</dbReference>
<accession>A0AAE3QT86</accession>
<proteinExistence type="predicted"/>
<dbReference type="EMBL" id="JASJOS010000017">
    <property type="protein sequence ID" value="MDJ1485022.1"/>
    <property type="molecule type" value="Genomic_DNA"/>
</dbReference>
<dbReference type="PROSITE" id="PS51257">
    <property type="entry name" value="PROKAR_LIPOPROTEIN"/>
    <property type="match status" value="1"/>
</dbReference>